<dbReference type="AlphaFoldDB" id="A0A0F5Y9T1"/>
<evidence type="ECO:0000313" key="3">
    <source>
        <dbReference type="EMBL" id="KKD35671.1"/>
    </source>
</evidence>
<dbReference type="EMBL" id="LATL02000279">
    <property type="protein sequence ID" value="KKD35671.1"/>
    <property type="molecule type" value="Genomic_DNA"/>
</dbReference>
<evidence type="ECO:0000313" key="4">
    <source>
        <dbReference type="Proteomes" id="UP000033607"/>
    </source>
</evidence>
<feature type="region of interest" description="Disordered" evidence="1">
    <location>
        <begin position="29"/>
        <end position="64"/>
    </location>
</feature>
<gene>
    <name evidence="3" type="ORF">WN50_23880</name>
</gene>
<dbReference type="InterPro" id="IPR010328">
    <property type="entry name" value="DUF928"/>
</dbReference>
<dbReference type="Proteomes" id="UP000033607">
    <property type="component" value="Unassembled WGS sequence"/>
</dbReference>
<dbReference type="OrthoDB" id="536034at2"/>
<evidence type="ECO:0008006" key="5">
    <source>
        <dbReference type="Google" id="ProtNLM"/>
    </source>
</evidence>
<dbReference type="Pfam" id="PF06051">
    <property type="entry name" value="DUF928"/>
    <property type="match status" value="1"/>
</dbReference>
<protein>
    <recommendedName>
        <fullName evidence="5">DUF928 domain-containing protein</fullName>
    </recommendedName>
</protein>
<reference evidence="3 4" key="1">
    <citation type="submission" date="2015-06" db="EMBL/GenBank/DDBJ databases">
        <title>Draft genome assembly of filamentous brackish cyanobacterium Limnoraphis robusta strain CS-951.</title>
        <authorList>
            <person name="Willis A."/>
            <person name="Parks M."/>
            <person name="Burford M.A."/>
        </authorList>
    </citation>
    <scope>NUCLEOTIDE SEQUENCE [LARGE SCALE GENOMIC DNA]</scope>
    <source>
        <strain evidence="3 4">CS-951</strain>
    </source>
</reference>
<feature type="signal peptide" evidence="2">
    <location>
        <begin position="1"/>
        <end position="31"/>
    </location>
</feature>
<feature type="chain" id="PRO_5002498022" description="DUF928 domain-containing protein" evidence="2">
    <location>
        <begin position="32"/>
        <end position="262"/>
    </location>
</feature>
<dbReference type="RefSeq" id="WP_046281105.1">
    <property type="nucleotide sequence ID" value="NZ_LATL02000279.1"/>
</dbReference>
<name>A0A0F5Y9T1_9CYAN</name>
<evidence type="ECO:0000256" key="1">
    <source>
        <dbReference type="SAM" id="MobiDB-lite"/>
    </source>
</evidence>
<proteinExistence type="predicted"/>
<sequence>MQRKLFSQQFISVLVTVSVGLALNPSLPAQAEKRPSQQRTRTSVAFQPPAGQGMPQRTAGGASRTGFNCPVFSEDQTELTALVPAFSQPNNISSDFTGLTTEASPTFYFFVPAMAAQEAVFSLKDQKGQDVYQTSIPLSGKTGIVSVKLPSDAPSLKIGQSYRWSFGIICQTQSPQNQPEVVFVTGEIRRVEADSALARQLQQLTPLEKAALYAQNGIWFESVEILANLRQTQPENSMLTSKWQELLQSVGLEEIANQPFID</sequence>
<evidence type="ECO:0000256" key="2">
    <source>
        <dbReference type="SAM" id="SignalP"/>
    </source>
</evidence>
<comment type="caution">
    <text evidence="3">The sequence shown here is derived from an EMBL/GenBank/DDBJ whole genome shotgun (WGS) entry which is preliminary data.</text>
</comment>
<keyword evidence="2" id="KW-0732">Signal</keyword>
<organism evidence="3 4">
    <name type="scientific">Limnoraphis robusta CS-951</name>
    <dbReference type="NCBI Taxonomy" id="1637645"/>
    <lineage>
        <taxon>Bacteria</taxon>
        <taxon>Bacillati</taxon>
        <taxon>Cyanobacteriota</taxon>
        <taxon>Cyanophyceae</taxon>
        <taxon>Oscillatoriophycideae</taxon>
        <taxon>Oscillatoriales</taxon>
        <taxon>Sirenicapillariaceae</taxon>
        <taxon>Limnoraphis</taxon>
    </lineage>
</organism>
<accession>A0A0F5Y9T1</accession>